<dbReference type="PANTHER" id="PTHR47788:SF1">
    <property type="entry name" value="A-ADDING TRNA NUCLEOTIDYLTRANSFERASE"/>
    <property type="match status" value="1"/>
</dbReference>
<dbReference type="AlphaFoldDB" id="A0AAJ5ZG01"/>
<name>A0AAJ5ZG01_9CHLR</name>
<reference evidence="15" key="2">
    <citation type="journal article" date="2023" name="Nat. Commun.">
        <title>Cultivation of marine bacteria of the SAR202 clade.</title>
        <authorList>
            <person name="Lim Y."/>
            <person name="Seo J.H."/>
            <person name="Giovannoni S.J."/>
            <person name="Kang I."/>
            <person name="Cho J.C."/>
        </authorList>
    </citation>
    <scope>NUCLEOTIDE SEQUENCE</scope>
    <source>
        <strain evidence="15">JH1073</strain>
    </source>
</reference>
<keyword evidence="9" id="KW-0460">Magnesium</keyword>
<evidence type="ECO:0008006" key="18">
    <source>
        <dbReference type="Google" id="ProtNLM"/>
    </source>
</evidence>
<dbReference type="GO" id="GO:0016779">
    <property type="term" value="F:nucleotidyltransferase activity"/>
    <property type="evidence" value="ECO:0007669"/>
    <property type="project" value="UniProtKB-KW"/>
</dbReference>
<evidence type="ECO:0000256" key="8">
    <source>
        <dbReference type="ARBA" id="ARBA00022741"/>
    </source>
</evidence>
<evidence type="ECO:0000256" key="6">
    <source>
        <dbReference type="ARBA" id="ARBA00022695"/>
    </source>
</evidence>
<keyword evidence="4 11" id="KW-0808">Transferase</keyword>
<dbReference type="SUPFAM" id="SSF81301">
    <property type="entry name" value="Nucleotidyltransferase"/>
    <property type="match status" value="1"/>
</dbReference>
<evidence type="ECO:0000259" key="13">
    <source>
        <dbReference type="Pfam" id="PF12627"/>
    </source>
</evidence>
<keyword evidence="10 11" id="KW-0694">RNA-binding</keyword>
<reference evidence="16" key="3">
    <citation type="submission" date="2023-06" db="EMBL/GenBank/DDBJ databases">
        <title>Pangenomics reveal diversification of enzyme families and niche specialization in globally abundant SAR202 bacteria.</title>
        <authorList>
            <person name="Saw J.H.W."/>
        </authorList>
    </citation>
    <scope>NUCLEOTIDE SEQUENCE [LARGE SCALE GENOMIC DNA]</scope>
    <source>
        <strain evidence="16">JH1073</strain>
    </source>
</reference>
<dbReference type="SUPFAM" id="SSF81891">
    <property type="entry name" value="Poly A polymerase C-terminal region-like"/>
    <property type="match status" value="1"/>
</dbReference>
<evidence type="ECO:0000259" key="12">
    <source>
        <dbReference type="Pfam" id="PF01743"/>
    </source>
</evidence>
<dbReference type="InterPro" id="IPR043519">
    <property type="entry name" value="NT_sf"/>
</dbReference>
<dbReference type="GO" id="GO:0046872">
    <property type="term" value="F:metal ion binding"/>
    <property type="evidence" value="ECO:0007669"/>
    <property type="project" value="UniProtKB-KW"/>
</dbReference>
<proteinExistence type="inferred from homology"/>
<dbReference type="GO" id="GO:0000049">
    <property type="term" value="F:tRNA binding"/>
    <property type="evidence" value="ECO:0007669"/>
    <property type="project" value="UniProtKB-KW"/>
</dbReference>
<sequence>MPNLSQLLTSKSSTEYQRVFNMCREISDQLDNVDGVYVVGGVVRDLILDRQPGDIDLSVVGDAASFSKELSSRLGAAPPSESQFQTFKIDTSDLPAGTPAIDVVTARSETYAEPAALPEVAIGTLDQDLKRRDFSVNAMAVSLSSSDWGTLVDPANGFGDIMRKRIKVLHDGSFVDDPTRIFRAVRYSVRLGFTIESRTSDLISKSIGNVDHLSGARVRNEFELMLAETQLVDMLRISEEIGLLAAISPGLRIGAKAMQVLEEMNESDSIPSDKSELLAVMMFGLNEDEAAQIVERFQGPSNWGESIIGNVDLAKHVAVLDQPSLLPSEVVEILDSIPESSMRAYLIAGPPLPRRDRINQYLEKLQFVKPEITGNDLIQEGIPEGPVMGKLLELVRRAKLDGQVTSREEELELAKSRLPGFLTN</sequence>
<dbReference type="InterPro" id="IPR052390">
    <property type="entry name" value="tRNA_nt/polyA_polymerase"/>
</dbReference>
<keyword evidence="7" id="KW-0479">Metal-binding</keyword>
<evidence type="ECO:0000313" key="14">
    <source>
        <dbReference type="EMBL" id="MDG0865848.1"/>
    </source>
</evidence>
<dbReference type="EMBL" id="WMBE01000001">
    <property type="protein sequence ID" value="MDG0865848.1"/>
    <property type="molecule type" value="Genomic_DNA"/>
</dbReference>
<evidence type="ECO:0000256" key="5">
    <source>
        <dbReference type="ARBA" id="ARBA00022694"/>
    </source>
</evidence>
<keyword evidence="3" id="KW-0820">tRNA-binding</keyword>
<evidence type="ECO:0000256" key="7">
    <source>
        <dbReference type="ARBA" id="ARBA00022723"/>
    </source>
</evidence>
<evidence type="ECO:0000256" key="2">
    <source>
        <dbReference type="ARBA" id="ARBA00007265"/>
    </source>
</evidence>
<feature type="domain" description="tRNA nucleotidyltransferase/poly(A) polymerase RNA and SrmB- binding" evidence="13">
    <location>
        <begin position="192"/>
        <end position="251"/>
    </location>
</feature>
<dbReference type="GO" id="GO:0008033">
    <property type="term" value="P:tRNA processing"/>
    <property type="evidence" value="ECO:0007669"/>
    <property type="project" value="UniProtKB-KW"/>
</dbReference>
<dbReference type="InterPro" id="IPR032828">
    <property type="entry name" value="PolyA_RNA-bd"/>
</dbReference>
<evidence type="ECO:0000256" key="3">
    <source>
        <dbReference type="ARBA" id="ARBA00022555"/>
    </source>
</evidence>
<evidence type="ECO:0000256" key="10">
    <source>
        <dbReference type="ARBA" id="ARBA00022884"/>
    </source>
</evidence>
<evidence type="ECO:0000256" key="1">
    <source>
        <dbReference type="ARBA" id="ARBA00001946"/>
    </source>
</evidence>
<feature type="domain" description="Poly A polymerase head" evidence="12">
    <location>
        <begin position="36"/>
        <end position="166"/>
    </location>
</feature>
<dbReference type="Proteomes" id="UP001321249">
    <property type="component" value="Unassembled WGS sequence"/>
</dbReference>
<accession>A0AAJ5ZG01</accession>
<organism evidence="15 16">
    <name type="scientific">Candidatus Lucifugimonas marina</name>
    <dbReference type="NCBI Taxonomy" id="3038979"/>
    <lineage>
        <taxon>Bacteria</taxon>
        <taxon>Bacillati</taxon>
        <taxon>Chloroflexota</taxon>
        <taxon>Dehalococcoidia</taxon>
        <taxon>SAR202 cluster</taxon>
        <taxon>Candidatus Lucifugimonadales</taxon>
        <taxon>Candidatus Lucifugimonadaceae</taxon>
        <taxon>Candidatus Lucifugimonas</taxon>
    </lineage>
</organism>
<comment type="similarity">
    <text evidence="2 11">Belongs to the tRNA nucleotidyltransferase/poly(A) polymerase family.</text>
</comment>
<keyword evidence="8" id="KW-0547">Nucleotide-binding</keyword>
<dbReference type="Pfam" id="PF01743">
    <property type="entry name" value="PolyA_pol"/>
    <property type="match status" value="1"/>
</dbReference>
<reference evidence="16 17" key="1">
    <citation type="submission" date="2019-11" db="EMBL/GenBank/DDBJ databases">
        <authorList>
            <person name="Cho J.-C."/>
        </authorList>
    </citation>
    <scope>NUCLEOTIDE SEQUENCE [LARGE SCALE GENOMIC DNA]</scope>
    <source>
        <strain evidence="15 16">JH1073</strain>
        <strain evidence="14 17">JH702</strain>
    </source>
</reference>
<dbReference type="EMBL" id="CP046147">
    <property type="protein sequence ID" value="WFG39419.1"/>
    <property type="molecule type" value="Genomic_DNA"/>
</dbReference>
<dbReference type="Gene3D" id="3.30.460.10">
    <property type="entry name" value="Beta Polymerase, domain 2"/>
    <property type="match status" value="1"/>
</dbReference>
<dbReference type="PANTHER" id="PTHR47788">
    <property type="entry name" value="POLYA POLYMERASE"/>
    <property type="match status" value="1"/>
</dbReference>
<keyword evidence="16" id="KW-1185">Reference proteome</keyword>
<gene>
    <name evidence="14" type="ORF">GKO46_02020</name>
    <name evidence="15" type="ORF">GKO48_07240</name>
</gene>
<protein>
    <recommendedName>
        <fullName evidence="18">CCA tRNA nucleotidyltransferase</fullName>
    </recommendedName>
</protein>
<dbReference type="GO" id="GO:0000166">
    <property type="term" value="F:nucleotide binding"/>
    <property type="evidence" value="ECO:0007669"/>
    <property type="project" value="UniProtKB-KW"/>
</dbReference>
<comment type="cofactor">
    <cofactor evidence="1">
        <name>Mg(2+)</name>
        <dbReference type="ChEBI" id="CHEBI:18420"/>
    </cofactor>
</comment>
<keyword evidence="5" id="KW-0819">tRNA processing</keyword>
<dbReference type="Pfam" id="PF12627">
    <property type="entry name" value="PolyA_pol_RNAbd"/>
    <property type="match status" value="1"/>
</dbReference>
<evidence type="ECO:0000313" key="16">
    <source>
        <dbReference type="Proteomes" id="UP001219901"/>
    </source>
</evidence>
<evidence type="ECO:0000256" key="9">
    <source>
        <dbReference type="ARBA" id="ARBA00022842"/>
    </source>
</evidence>
<dbReference type="InterPro" id="IPR002646">
    <property type="entry name" value="PolA_pol_head_dom"/>
</dbReference>
<evidence type="ECO:0000256" key="4">
    <source>
        <dbReference type="ARBA" id="ARBA00022679"/>
    </source>
</evidence>
<dbReference type="CDD" id="cd05398">
    <property type="entry name" value="NT_ClassII-CCAase"/>
    <property type="match status" value="1"/>
</dbReference>
<evidence type="ECO:0000256" key="11">
    <source>
        <dbReference type="RuleBase" id="RU003953"/>
    </source>
</evidence>
<dbReference type="Gene3D" id="1.10.3090.10">
    <property type="entry name" value="cca-adding enzyme, domain 2"/>
    <property type="match status" value="1"/>
</dbReference>
<keyword evidence="6" id="KW-0548">Nucleotidyltransferase</keyword>
<dbReference type="RefSeq" id="WP_342823098.1">
    <property type="nucleotide sequence ID" value="NZ_CP046146.1"/>
</dbReference>
<evidence type="ECO:0000313" key="15">
    <source>
        <dbReference type="EMBL" id="WFG39419.1"/>
    </source>
</evidence>
<evidence type="ECO:0000313" key="17">
    <source>
        <dbReference type="Proteomes" id="UP001321249"/>
    </source>
</evidence>
<dbReference type="Proteomes" id="UP001219901">
    <property type="component" value="Chromosome"/>
</dbReference>